<gene>
    <name evidence="2" type="ORF">AMD00_05670</name>
</gene>
<protein>
    <recommendedName>
        <fullName evidence="4">2TM domain-containing protein</fullName>
    </recommendedName>
</protein>
<keyword evidence="1" id="KW-0812">Transmembrane</keyword>
<dbReference type="RefSeq" id="WP_053416085.1">
    <property type="nucleotide sequence ID" value="NZ_LILB01000001.1"/>
</dbReference>
<accession>A0A0M0LLN8</accession>
<organism evidence="2 3">
    <name type="scientific">Viridibacillus arvi</name>
    <dbReference type="NCBI Taxonomy" id="263475"/>
    <lineage>
        <taxon>Bacteria</taxon>
        <taxon>Bacillati</taxon>
        <taxon>Bacillota</taxon>
        <taxon>Bacilli</taxon>
        <taxon>Bacillales</taxon>
        <taxon>Caryophanaceae</taxon>
        <taxon>Viridibacillus</taxon>
    </lineage>
</organism>
<dbReference type="Proteomes" id="UP000036867">
    <property type="component" value="Unassembled WGS sequence"/>
</dbReference>
<keyword evidence="3" id="KW-1185">Reference proteome</keyword>
<name>A0A0M0LLN8_9BACL</name>
<feature type="transmembrane region" description="Helical" evidence="1">
    <location>
        <begin position="6"/>
        <end position="27"/>
    </location>
</feature>
<keyword evidence="1" id="KW-1133">Transmembrane helix</keyword>
<evidence type="ECO:0008006" key="4">
    <source>
        <dbReference type="Google" id="ProtNLM"/>
    </source>
</evidence>
<evidence type="ECO:0000256" key="1">
    <source>
        <dbReference type="SAM" id="Phobius"/>
    </source>
</evidence>
<feature type="transmembrane region" description="Helical" evidence="1">
    <location>
        <begin position="59"/>
        <end position="79"/>
    </location>
</feature>
<feature type="transmembrane region" description="Helical" evidence="1">
    <location>
        <begin position="34"/>
        <end position="53"/>
    </location>
</feature>
<dbReference type="EMBL" id="LILB01000001">
    <property type="protein sequence ID" value="KOO51916.1"/>
    <property type="molecule type" value="Genomic_DNA"/>
</dbReference>
<comment type="caution">
    <text evidence="2">The sequence shown here is derived from an EMBL/GenBank/DDBJ whole genome shotgun (WGS) entry which is preliminary data.</text>
</comment>
<sequence length="176" mass="19973">MIIYFIIGAEIAFWLLIIAGLVLRYILKLRRISIWVFAATPLIDLVLIVLTALDLKNGATANTFHGLSAIYIGVSIAYGKQMIDWADQQFKRFILKTGERPKKLYGKEKGKREALGFVKHIIAYVIGALIIWGMLLILGKDEQTIALYQVWKLWSVVLVIDGLISISYVFFPTKKK</sequence>
<dbReference type="GeneID" id="301135591"/>
<keyword evidence="1" id="KW-0472">Membrane</keyword>
<reference evidence="3" key="1">
    <citation type="submission" date="2015-08" db="EMBL/GenBank/DDBJ databases">
        <title>Fjat-10028 dsm 16317.</title>
        <authorList>
            <person name="Liu B."/>
            <person name="Wang J."/>
            <person name="Zhu Y."/>
            <person name="Liu G."/>
            <person name="Chen Q."/>
            <person name="Chen Z."/>
            <person name="Lan J."/>
            <person name="Che J."/>
            <person name="Ge C."/>
            <person name="Shi H."/>
            <person name="Pan Z."/>
            <person name="Liu X."/>
        </authorList>
    </citation>
    <scope>NUCLEOTIDE SEQUENCE [LARGE SCALE GENOMIC DNA]</scope>
    <source>
        <strain evidence="3">DSM 16317</strain>
    </source>
</reference>
<dbReference type="AlphaFoldDB" id="A0A0M0LLN8"/>
<proteinExistence type="predicted"/>
<evidence type="ECO:0000313" key="3">
    <source>
        <dbReference type="Proteomes" id="UP000036867"/>
    </source>
</evidence>
<evidence type="ECO:0000313" key="2">
    <source>
        <dbReference type="EMBL" id="KOO51916.1"/>
    </source>
</evidence>
<feature type="transmembrane region" description="Helical" evidence="1">
    <location>
        <begin position="121"/>
        <end position="139"/>
    </location>
</feature>
<dbReference type="STRING" id="263475.AMD00_05670"/>
<feature type="transmembrane region" description="Helical" evidence="1">
    <location>
        <begin position="151"/>
        <end position="171"/>
    </location>
</feature>